<evidence type="ECO:0000313" key="2">
    <source>
        <dbReference type="EMBL" id="KIJ60278.1"/>
    </source>
</evidence>
<dbReference type="GO" id="GO:0031505">
    <property type="term" value="P:fungal-type cell wall organization"/>
    <property type="evidence" value="ECO:0007669"/>
    <property type="project" value="TreeGrafter"/>
</dbReference>
<keyword evidence="3" id="KW-1185">Reference proteome</keyword>
<dbReference type="GO" id="GO:0005576">
    <property type="term" value="C:extracellular region"/>
    <property type="evidence" value="ECO:0007669"/>
    <property type="project" value="TreeGrafter"/>
</dbReference>
<dbReference type="GO" id="GO:0030010">
    <property type="term" value="P:establishment of cell polarity"/>
    <property type="evidence" value="ECO:0007669"/>
    <property type="project" value="TreeGrafter"/>
</dbReference>
<accession>A0A0C9W2Q7</accession>
<dbReference type="GO" id="GO:0006972">
    <property type="term" value="P:hyperosmotic response"/>
    <property type="evidence" value="ECO:0007669"/>
    <property type="project" value="TreeGrafter"/>
</dbReference>
<dbReference type="GO" id="GO:0005034">
    <property type="term" value="F:osmosensor activity"/>
    <property type="evidence" value="ECO:0007669"/>
    <property type="project" value="InterPro"/>
</dbReference>
<proteinExistence type="predicted"/>
<dbReference type="InterPro" id="IPR039295">
    <property type="entry name" value="MSB2"/>
</dbReference>
<dbReference type="PANTHER" id="PTHR35778">
    <property type="entry name" value="SIGNALING MUCIN HKR1-RELATED"/>
    <property type="match status" value="1"/>
</dbReference>
<keyword evidence="1" id="KW-0472">Membrane</keyword>
<dbReference type="AlphaFoldDB" id="A0A0C9W2Q7"/>
<keyword evidence="1" id="KW-1133">Transmembrane helix</keyword>
<sequence>MASAAPTLAPSAAPLPSGLPRVILPQPQLNTTALPTSDSLINVLFNASLNWEWVAENVDPPGQIFEYFPQVIATALGIEAGDVQNFELIVYEPSTYTGPADVAQLGTIWQGYMPSDKVSTLASLISNQKSVFYTGQDGSIPSTLAACVDPSLDLESITGPAPGGSGSSNSSGSNVRQDAIIGVVSSLGAIALIVLGYVIYRTIKRRRELAHRRLSDPDVAYVGARPDGQEFDRDSVGGQRRRSFYYAEDSLRGYQGVRAEEDAYDHHVTNMRERRPVVAGAISTPILRESTMNW</sequence>
<dbReference type="GO" id="GO:0030427">
    <property type="term" value="C:site of polarized growth"/>
    <property type="evidence" value="ECO:0007669"/>
    <property type="project" value="TreeGrafter"/>
</dbReference>
<organism evidence="2 3">
    <name type="scientific">Hydnomerulius pinastri MD-312</name>
    <dbReference type="NCBI Taxonomy" id="994086"/>
    <lineage>
        <taxon>Eukaryota</taxon>
        <taxon>Fungi</taxon>
        <taxon>Dikarya</taxon>
        <taxon>Basidiomycota</taxon>
        <taxon>Agaricomycotina</taxon>
        <taxon>Agaricomycetes</taxon>
        <taxon>Agaricomycetidae</taxon>
        <taxon>Boletales</taxon>
        <taxon>Boletales incertae sedis</taxon>
        <taxon>Leucogyrophana</taxon>
    </lineage>
</organism>
<protein>
    <submittedName>
        <fullName evidence="2">Uncharacterized protein</fullName>
    </submittedName>
</protein>
<dbReference type="Proteomes" id="UP000053820">
    <property type="component" value="Unassembled WGS sequence"/>
</dbReference>
<keyword evidence="1" id="KW-0812">Transmembrane</keyword>
<name>A0A0C9W2Q7_9AGAM</name>
<dbReference type="HOGENOM" id="CLU_055654_0_0_1"/>
<dbReference type="GO" id="GO:0007232">
    <property type="term" value="P:osmosensory signaling pathway via Sho1 osmosensor"/>
    <property type="evidence" value="ECO:0007669"/>
    <property type="project" value="InterPro"/>
</dbReference>
<dbReference type="PANTHER" id="PTHR35778:SF1">
    <property type="entry name" value="SIGNALING MUCIN HKR1-RELATED"/>
    <property type="match status" value="1"/>
</dbReference>
<feature type="transmembrane region" description="Helical" evidence="1">
    <location>
        <begin position="179"/>
        <end position="200"/>
    </location>
</feature>
<dbReference type="GO" id="GO:0009986">
    <property type="term" value="C:cell surface"/>
    <property type="evidence" value="ECO:0007669"/>
    <property type="project" value="TreeGrafter"/>
</dbReference>
<dbReference type="EMBL" id="KN839874">
    <property type="protein sequence ID" value="KIJ60278.1"/>
    <property type="molecule type" value="Genomic_DNA"/>
</dbReference>
<evidence type="ECO:0000256" key="1">
    <source>
        <dbReference type="SAM" id="Phobius"/>
    </source>
</evidence>
<evidence type="ECO:0000313" key="3">
    <source>
        <dbReference type="Proteomes" id="UP000053820"/>
    </source>
</evidence>
<dbReference type="GO" id="GO:0005886">
    <property type="term" value="C:plasma membrane"/>
    <property type="evidence" value="ECO:0007669"/>
    <property type="project" value="InterPro"/>
</dbReference>
<reference evidence="2 3" key="1">
    <citation type="submission" date="2014-04" db="EMBL/GenBank/DDBJ databases">
        <title>Evolutionary Origins and Diversification of the Mycorrhizal Mutualists.</title>
        <authorList>
            <consortium name="DOE Joint Genome Institute"/>
            <consortium name="Mycorrhizal Genomics Consortium"/>
            <person name="Kohler A."/>
            <person name="Kuo A."/>
            <person name="Nagy L.G."/>
            <person name="Floudas D."/>
            <person name="Copeland A."/>
            <person name="Barry K.W."/>
            <person name="Cichocki N."/>
            <person name="Veneault-Fourrey C."/>
            <person name="LaButti K."/>
            <person name="Lindquist E.A."/>
            <person name="Lipzen A."/>
            <person name="Lundell T."/>
            <person name="Morin E."/>
            <person name="Murat C."/>
            <person name="Riley R."/>
            <person name="Ohm R."/>
            <person name="Sun H."/>
            <person name="Tunlid A."/>
            <person name="Henrissat B."/>
            <person name="Grigoriev I.V."/>
            <person name="Hibbett D.S."/>
            <person name="Martin F."/>
        </authorList>
    </citation>
    <scope>NUCLEOTIDE SEQUENCE [LARGE SCALE GENOMIC DNA]</scope>
    <source>
        <strain evidence="2 3">MD-312</strain>
    </source>
</reference>
<dbReference type="OrthoDB" id="3366093at2759"/>
<gene>
    <name evidence="2" type="ORF">HYDPIDRAFT_170313</name>
</gene>
<dbReference type="GO" id="GO:0001402">
    <property type="term" value="P:signal transduction involved in filamentous growth"/>
    <property type="evidence" value="ECO:0007669"/>
    <property type="project" value="TreeGrafter"/>
</dbReference>